<name>A0A167GQQ8_9BURK</name>
<dbReference type="Proteomes" id="UP000185680">
    <property type="component" value="Chromosome"/>
</dbReference>
<sequence length="620" mass="66018">MWPKTPHWRRTPCLVRWTAGAVLLLGLLSACGGGRDTSPERGQSATGANVREASIETEDTRWRQAAALNTETLSEAANAPAINEGLKKAASQGTMRPVFRFYNPVAAVHFYTISASERDQVIRMLPQFQYEGQAFSASVDEAPGLNAVYRFLNTVSGVHFYSISAEEKTYIQNNLPTFRYEGVAYYASQVAATGFNALYRFFVLSKGVHFYTANPAEAASIRALPARYRDEGVGYFVGPTVEDTAANASPCETATGRVLSVGPGKAYAGPRAASLAAMAGDVIKIDAGEYRGDVAFWSADNLTICGVGGQARLYADGQNAGGKAIWVIQGSNITVANIDFHDAKVDDRNGAGIRAEHASGFLRIINSGFYDNENGILAADGPTTILIEGSEFARNGTGLPNGQTHNIYINHIDSVRVSASFFHQAKYGHNFKSRAKETVIENSYLMDGPSGYSSYLVDTPNGGRVVLRGNLLQKGPQAANRTAIAYGAEGLQAGTNTLLASHNTIVLTRPNSTFFSAPAGTQSIQLTANLLASTNNDELIRGGFSSTLMQQAGTVLGSSAQITAPDSLVAPNFWPNASLLSRLPLSGIPDPGYANDSPETFRLRALVGASRLSGALQSAP</sequence>
<organism evidence="3 6">
    <name type="scientific">Hydrogenophaga crassostreae</name>
    <dbReference type="NCBI Taxonomy" id="1763535"/>
    <lineage>
        <taxon>Bacteria</taxon>
        <taxon>Pseudomonadati</taxon>
        <taxon>Pseudomonadota</taxon>
        <taxon>Betaproteobacteria</taxon>
        <taxon>Burkholderiales</taxon>
        <taxon>Comamonadaceae</taxon>
        <taxon>Hydrogenophaga</taxon>
    </lineage>
</organism>
<gene>
    <name evidence="3" type="ORF">LPB072_01205</name>
    <name evidence="4" type="ORF">LPB72_19470</name>
</gene>
<dbReference type="Gene3D" id="2.160.20.10">
    <property type="entry name" value="Single-stranded right-handed beta-helix, Pectin lyase-like"/>
    <property type="match status" value="1"/>
</dbReference>
<dbReference type="Proteomes" id="UP000185657">
    <property type="component" value="Unassembled WGS sequence"/>
</dbReference>
<dbReference type="SUPFAM" id="SSF51126">
    <property type="entry name" value="Pectin lyase-like"/>
    <property type="match status" value="1"/>
</dbReference>
<keyword evidence="5" id="KW-1185">Reference proteome</keyword>
<reference evidence="4 5" key="1">
    <citation type="submission" date="2016-02" db="EMBL/GenBank/DDBJ databases">
        <title>Draft genome sequence of Hydrogenophaga sp. LPB0072.</title>
        <authorList>
            <person name="Shin S.-K."/>
            <person name="Yi H."/>
        </authorList>
    </citation>
    <scope>NUCLEOTIDE SEQUENCE [LARGE SCALE GENOMIC DNA]</scope>
    <source>
        <strain evidence="4 5">LPB0072</strain>
    </source>
</reference>
<dbReference type="OrthoDB" id="8878147at2"/>
<dbReference type="InterPro" id="IPR012334">
    <property type="entry name" value="Pectin_lyas_fold"/>
</dbReference>
<accession>A0A167GQQ8</accession>
<evidence type="ECO:0000259" key="2">
    <source>
        <dbReference type="Pfam" id="PF18885"/>
    </source>
</evidence>
<dbReference type="InterPro" id="IPR011050">
    <property type="entry name" value="Pectin_lyase_fold/virulence"/>
</dbReference>
<dbReference type="InterPro" id="IPR043708">
    <property type="entry name" value="DUF5648"/>
</dbReference>
<dbReference type="EMBL" id="LVWD01000037">
    <property type="protein sequence ID" value="OAD39770.1"/>
    <property type="molecule type" value="Genomic_DNA"/>
</dbReference>
<feature type="region of interest" description="Disordered" evidence="1">
    <location>
        <begin position="35"/>
        <end position="55"/>
    </location>
</feature>
<evidence type="ECO:0000313" key="6">
    <source>
        <dbReference type="Proteomes" id="UP000185680"/>
    </source>
</evidence>
<dbReference type="EMBL" id="CP017476">
    <property type="protein sequence ID" value="AOW11679.1"/>
    <property type="molecule type" value="Genomic_DNA"/>
</dbReference>
<feature type="domain" description="DUF5648" evidence="2">
    <location>
        <begin position="97"/>
        <end position="237"/>
    </location>
</feature>
<reference evidence="3 6" key="2">
    <citation type="submission" date="2016-10" db="EMBL/GenBank/DDBJ databases">
        <title>Hydorgenophaga sp. LPB0072 isolated from gastropod.</title>
        <authorList>
            <person name="Kim E."/>
            <person name="Yi H."/>
        </authorList>
    </citation>
    <scope>NUCLEOTIDE SEQUENCE [LARGE SCALE GENOMIC DNA]</scope>
    <source>
        <strain evidence="3 6">LPB0072</strain>
    </source>
</reference>
<dbReference type="Pfam" id="PF18885">
    <property type="entry name" value="DUF5648"/>
    <property type="match status" value="1"/>
</dbReference>
<dbReference type="STRING" id="1763535.LPB072_01205"/>
<dbReference type="AlphaFoldDB" id="A0A167GQQ8"/>
<evidence type="ECO:0000313" key="4">
    <source>
        <dbReference type="EMBL" id="OAD39770.1"/>
    </source>
</evidence>
<proteinExistence type="predicted"/>
<evidence type="ECO:0000313" key="3">
    <source>
        <dbReference type="EMBL" id="AOW11679.1"/>
    </source>
</evidence>
<dbReference type="RefSeq" id="WP_066095065.1">
    <property type="nucleotide sequence ID" value="NZ_CP017476.1"/>
</dbReference>
<evidence type="ECO:0000313" key="5">
    <source>
        <dbReference type="Proteomes" id="UP000185657"/>
    </source>
</evidence>
<evidence type="ECO:0000256" key="1">
    <source>
        <dbReference type="SAM" id="MobiDB-lite"/>
    </source>
</evidence>
<dbReference type="PROSITE" id="PS51257">
    <property type="entry name" value="PROKAR_LIPOPROTEIN"/>
    <property type="match status" value="1"/>
</dbReference>
<dbReference type="KEGG" id="hyl:LPB072_01205"/>
<protein>
    <recommendedName>
        <fullName evidence="2">DUF5648 domain-containing protein</fullName>
    </recommendedName>
</protein>